<accession>A0A7W7WTM4</accession>
<dbReference type="PANTHER" id="PTHR44196:SF1">
    <property type="entry name" value="DEHYDROGENASE_REDUCTASE SDR FAMILY MEMBER 7B"/>
    <property type="match status" value="1"/>
</dbReference>
<gene>
    <name evidence="5" type="ORF">FHR38_006361</name>
</gene>
<name>A0A7W7WTM4_9ACTN</name>
<organism evidence="5 6">
    <name type="scientific">Micromonospora polyrhachis</name>
    <dbReference type="NCBI Taxonomy" id="1282883"/>
    <lineage>
        <taxon>Bacteria</taxon>
        <taxon>Bacillati</taxon>
        <taxon>Actinomycetota</taxon>
        <taxon>Actinomycetes</taxon>
        <taxon>Micromonosporales</taxon>
        <taxon>Micromonosporaceae</taxon>
        <taxon>Micromonospora</taxon>
    </lineage>
</organism>
<dbReference type="Pfam" id="PF00106">
    <property type="entry name" value="adh_short"/>
    <property type="match status" value="1"/>
</dbReference>
<evidence type="ECO:0000256" key="3">
    <source>
        <dbReference type="RuleBase" id="RU000363"/>
    </source>
</evidence>
<reference evidence="5 6" key="1">
    <citation type="submission" date="2020-08" db="EMBL/GenBank/DDBJ databases">
        <title>Sequencing the genomes of 1000 actinobacteria strains.</title>
        <authorList>
            <person name="Klenk H.-P."/>
        </authorList>
    </citation>
    <scope>NUCLEOTIDE SEQUENCE [LARGE SCALE GENOMIC DNA]</scope>
    <source>
        <strain evidence="5 6">DSM 45886</strain>
    </source>
</reference>
<sequence>MAASRLDGAVALVTGGSSGIGAATARRLARHGATVFLSGRDADRLAALAAELGGTAVPGDLTEAGAAEELTQRVLTTAGRIDVLVNNAGLGWAGPLDEITGPEISQLTTVNLLSPMLLTRAVLPGMLQRGRGHLGFVSSIAGRLGVRDEAVYAATKAGLDVFAGSLRQETAGTGVTVTVLVPGVVDTQFFTRRNRPYQRSRPGPVTADRAAAALVAAMLGGRDEVYVPRWLRLPVAVRGTLPGTYRRLAGRLG</sequence>
<evidence type="ECO:0000256" key="1">
    <source>
        <dbReference type="ARBA" id="ARBA00006484"/>
    </source>
</evidence>
<proteinExistence type="inferred from homology"/>
<protein>
    <submittedName>
        <fullName evidence="5">Short-subunit dehydrogenase</fullName>
    </submittedName>
</protein>
<dbReference type="InterPro" id="IPR020904">
    <property type="entry name" value="Sc_DH/Rdtase_CS"/>
</dbReference>
<dbReference type="RefSeq" id="WP_184538992.1">
    <property type="nucleotide sequence ID" value="NZ_JACHJW010000001.1"/>
</dbReference>
<dbReference type="InterPro" id="IPR036291">
    <property type="entry name" value="NAD(P)-bd_dom_sf"/>
</dbReference>
<feature type="domain" description="Ketoreductase" evidence="4">
    <location>
        <begin position="9"/>
        <end position="188"/>
    </location>
</feature>
<dbReference type="Proteomes" id="UP000578819">
    <property type="component" value="Unassembled WGS sequence"/>
</dbReference>
<dbReference type="InterPro" id="IPR002347">
    <property type="entry name" value="SDR_fam"/>
</dbReference>
<keyword evidence="6" id="KW-1185">Reference proteome</keyword>
<evidence type="ECO:0000259" key="4">
    <source>
        <dbReference type="SMART" id="SM00822"/>
    </source>
</evidence>
<dbReference type="Gene3D" id="3.40.50.720">
    <property type="entry name" value="NAD(P)-binding Rossmann-like Domain"/>
    <property type="match status" value="1"/>
</dbReference>
<dbReference type="PANTHER" id="PTHR44196">
    <property type="entry name" value="DEHYDROGENASE/REDUCTASE SDR FAMILY MEMBER 7B"/>
    <property type="match status" value="1"/>
</dbReference>
<keyword evidence="2" id="KW-0560">Oxidoreductase</keyword>
<dbReference type="InterPro" id="IPR057326">
    <property type="entry name" value="KR_dom"/>
</dbReference>
<evidence type="ECO:0000256" key="2">
    <source>
        <dbReference type="ARBA" id="ARBA00023002"/>
    </source>
</evidence>
<comment type="similarity">
    <text evidence="1 3">Belongs to the short-chain dehydrogenases/reductases (SDR) family.</text>
</comment>
<evidence type="ECO:0000313" key="5">
    <source>
        <dbReference type="EMBL" id="MBB4962628.1"/>
    </source>
</evidence>
<dbReference type="EMBL" id="JACHJW010000001">
    <property type="protein sequence ID" value="MBB4962628.1"/>
    <property type="molecule type" value="Genomic_DNA"/>
</dbReference>
<dbReference type="GO" id="GO:0016491">
    <property type="term" value="F:oxidoreductase activity"/>
    <property type="evidence" value="ECO:0007669"/>
    <property type="project" value="UniProtKB-KW"/>
</dbReference>
<dbReference type="CDD" id="cd05233">
    <property type="entry name" value="SDR_c"/>
    <property type="match status" value="1"/>
</dbReference>
<dbReference type="GO" id="GO:0016020">
    <property type="term" value="C:membrane"/>
    <property type="evidence" value="ECO:0007669"/>
    <property type="project" value="TreeGrafter"/>
</dbReference>
<dbReference type="PRINTS" id="PR00081">
    <property type="entry name" value="GDHRDH"/>
</dbReference>
<dbReference type="AlphaFoldDB" id="A0A7W7WTM4"/>
<comment type="caution">
    <text evidence="5">The sequence shown here is derived from an EMBL/GenBank/DDBJ whole genome shotgun (WGS) entry which is preliminary data.</text>
</comment>
<dbReference type="PRINTS" id="PR00080">
    <property type="entry name" value="SDRFAMILY"/>
</dbReference>
<dbReference type="SUPFAM" id="SSF51735">
    <property type="entry name" value="NAD(P)-binding Rossmann-fold domains"/>
    <property type="match status" value="1"/>
</dbReference>
<dbReference type="PROSITE" id="PS00061">
    <property type="entry name" value="ADH_SHORT"/>
    <property type="match status" value="1"/>
</dbReference>
<evidence type="ECO:0000313" key="6">
    <source>
        <dbReference type="Proteomes" id="UP000578819"/>
    </source>
</evidence>
<dbReference type="SMART" id="SM00822">
    <property type="entry name" value="PKS_KR"/>
    <property type="match status" value="1"/>
</dbReference>